<gene>
    <name evidence="14" type="ORF">N864_03515</name>
</gene>
<dbReference type="NCBIfam" id="NF004790">
    <property type="entry name" value="PRK06136.1"/>
    <property type="match status" value="1"/>
</dbReference>
<keyword evidence="8" id="KW-0456">Lyase</keyword>
<dbReference type="AlphaFoldDB" id="W9GLC7"/>
<comment type="caution">
    <text evidence="14">The sequence shown here is derived from an EMBL/GenBank/DDBJ whole genome shotgun (WGS) entry which is preliminary data.</text>
</comment>
<evidence type="ECO:0000256" key="3">
    <source>
        <dbReference type="ARBA" id="ARBA00022603"/>
    </source>
</evidence>
<evidence type="ECO:0000256" key="8">
    <source>
        <dbReference type="ARBA" id="ARBA00023239"/>
    </source>
</evidence>
<proteinExistence type="predicted"/>
<dbReference type="SUPFAM" id="SSF51735">
    <property type="entry name" value="NAD(P)-binding Rossmann-fold domains"/>
    <property type="match status" value="1"/>
</dbReference>
<evidence type="ECO:0000256" key="9">
    <source>
        <dbReference type="ARBA" id="ARBA00023244"/>
    </source>
</evidence>
<keyword evidence="6" id="KW-0560">Oxidoreductase</keyword>
<dbReference type="InterPro" id="IPR012409">
    <property type="entry name" value="Sirohaem_synth"/>
</dbReference>
<dbReference type="Gene3D" id="3.40.1010.10">
    <property type="entry name" value="Cobalt-precorrin-4 Transmethylase, Domain 1"/>
    <property type="match status" value="1"/>
</dbReference>
<dbReference type="GO" id="GO:0043115">
    <property type="term" value="F:precorrin-2 dehydrogenase activity"/>
    <property type="evidence" value="ECO:0007669"/>
    <property type="project" value="UniProtKB-EC"/>
</dbReference>
<evidence type="ECO:0000256" key="7">
    <source>
        <dbReference type="ARBA" id="ARBA00023027"/>
    </source>
</evidence>
<evidence type="ECO:0000256" key="4">
    <source>
        <dbReference type="ARBA" id="ARBA00022679"/>
    </source>
</evidence>
<feature type="active site" description="Proton donor" evidence="12">
    <location>
        <position position="235"/>
    </location>
</feature>
<dbReference type="InterPro" id="IPR006366">
    <property type="entry name" value="CobA/CysG_C"/>
</dbReference>
<dbReference type="Proteomes" id="UP000019494">
    <property type="component" value="Unassembled WGS sequence"/>
</dbReference>
<dbReference type="GO" id="GO:0051287">
    <property type="term" value="F:NAD binding"/>
    <property type="evidence" value="ECO:0007669"/>
    <property type="project" value="InterPro"/>
</dbReference>
<keyword evidence="2" id="KW-0169">Cobalamin biosynthesis</keyword>
<dbReference type="GO" id="GO:0019354">
    <property type="term" value="P:siroheme biosynthetic process"/>
    <property type="evidence" value="ECO:0007669"/>
    <property type="project" value="UniProtKB-UniPathway"/>
</dbReference>
<evidence type="ECO:0000256" key="5">
    <source>
        <dbReference type="ARBA" id="ARBA00022691"/>
    </source>
</evidence>
<dbReference type="InterPro" id="IPR006367">
    <property type="entry name" value="Sirohaem_synthase_N"/>
</dbReference>
<dbReference type="InterPro" id="IPR036291">
    <property type="entry name" value="NAD(P)-bd_dom_sf"/>
</dbReference>
<name>W9GLC7_9MICO</name>
<dbReference type="Gene3D" id="3.40.50.720">
    <property type="entry name" value="NAD(P)-binding Rossmann-like Domain"/>
    <property type="match status" value="1"/>
</dbReference>
<evidence type="ECO:0000256" key="11">
    <source>
        <dbReference type="ARBA" id="ARBA00047561"/>
    </source>
</evidence>
<dbReference type="Gene3D" id="3.30.950.10">
    <property type="entry name" value="Methyltransferase, Cobalt-precorrin-4 Transmethylase, Domain 2"/>
    <property type="match status" value="1"/>
</dbReference>
<evidence type="ECO:0000256" key="6">
    <source>
        <dbReference type="ARBA" id="ARBA00023002"/>
    </source>
</evidence>
<dbReference type="CDD" id="cd11642">
    <property type="entry name" value="SUMT"/>
    <property type="match status" value="1"/>
</dbReference>
<keyword evidence="4" id="KW-0808">Transferase</keyword>
<keyword evidence="15" id="KW-1185">Reference proteome</keyword>
<keyword evidence="5" id="KW-0949">S-adenosyl-L-methionine</keyword>
<dbReference type="Pfam" id="PF13241">
    <property type="entry name" value="NAD_binding_7"/>
    <property type="match status" value="1"/>
</dbReference>
<protein>
    <submittedName>
        <fullName evidence="14">Siroheme synthase CysG</fullName>
    </submittedName>
</protein>
<dbReference type="FunFam" id="3.40.1010.10:FF:000001">
    <property type="entry name" value="Siroheme synthase"/>
    <property type="match status" value="1"/>
</dbReference>
<keyword evidence="7" id="KW-0520">NAD</keyword>
<dbReference type="Pfam" id="PF00590">
    <property type="entry name" value="TP_methylase"/>
    <property type="match status" value="1"/>
</dbReference>
<dbReference type="RefSeq" id="WP_051518524.1">
    <property type="nucleotide sequence ID" value="NZ_AWQS01000099.1"/>
</dbReference>
<dbReference type="InterPro" id="IPR050161">
    <property type="entry name" value="Siro_Cobalamin_biosynth"/>
</dbReference>
<dbReference type="NCBIfam" id="TIGR01470">
    <property type="entry name" value="cysG_Nterm"/>
    <property type="match status" value="1"/>
</dbReference>
<dbReference type="PATRIC" id="fig|584657.3.peg.2472"/>
<dbReference type="GO" id="GO:0009236">
    <property type="term" value="P:cobalamin biosynthetic process"/>
    <property type="evidence" value="ECO:0007669"/>
    <property type="project" value="UniProtKB-KW"/>
</dbReference>
<evidence type="ECO:0000256" key="12">
    <source>
        <dbReference type="PIRSR" id="PIRSR036426-1"/>
    </source>
</evidence>
<dbReference type="GO" id="GO:0032259">
    <property type="term" value="P:methylation"/>
    <property type="evidence" value="ECO:0007669"/>
    <property type="project" value="UniProtKB-KW"/>
</dbReference>
<dbReference type="InterPro" id="IPR014777">
    <property type="entry name" value="4pyrrole_Mease_sub1"/>
</dbReference>
<feature type="active site" description="Proton acceptor" evidence="12">
    <location>
        <position position="213"/>
    </location>
</feature>
<comment type="pathway">
    <text evidence="1">Porphyrin-containing compound metabolism; siroheme biosynthesis; sirohydrochlorin from precorrin-2: step 1/1.</text>
</comment>
<dbReference type="PANTHER" id="PTHR45790">
    <property type="entry name" value="SIROHEME SYNTHASE-RELATED"/>
    <property type="match status" value="1"/>
</dbReference>
<evidence type="ECO:0000313" key="14">
    <source>
        <dbReference type="EMBL" id="EWT05618.1"/>
    </source>
</evidence>
<dbReference type="PANTHER" id="PTHR45790:SF3">
    <property type="entry name" value="S-ADENOSYL-L-METHIONINE-DEPENDENT UROPORPHYRINOGEN III METHYLTRANSFERASE, CHLOROPLASTIC"/>
    <property type="match status" value="1"/>
</dbReference>
<keyword evidence="9" id="KW-0627">Porphyrin biosynthesis</keyword>
<evidence type="ECO:0000256" key="2">
    <source>
        <dbReference type="ARBA" id="ARBA00022573"/>
    </source>
</evidence>
<dbReference type="SUPFAM" id="SSF53790">
    <property type="entry name" value="Tetrapyrrole methylase"/>
    <property type="match status" value="1"/>
</dbReference>
<dbReference type="GO" id="GO:0004851">
    <property type="term" value="F:uroporphyrin-III C-methyltransferase activity"/>
    <property type="evidence" value="ECO:0007669"/>
    <property type="project" value="InterPro"/>
</dbReference>
<dbReference type="UniPathway" id="UPA00262">
    <property type="reaction ID" value="UER00222"/>
</dbReference>
<dbReference type="PIRSF" id="PIRSF036426">
    <property type="entry name" value="Sirohaem_synth"/>
    <property type="match status" value="1"/>
</dbReference>
<evidence type="ECO:0000256" key="1">
    <source>
        <dbReference type="ARBA" id="ARBA00005010"/>
    </source>
</evidence>
<organism evidence="14 15">
    <name type="scientific">Intrasporangium chromatireducens Q5-1</name>
    <dbReference type="NCBI Taxonomy" id="584657"/>
    <lineage>
        <taxon>Bacteria</taxon>
        <taxon>Bacillati</taxon>
        <taxon>Actinomycetota</taxon>
        <taxon>Actinomycetes</taxon>
        <taxon>Micrococcales</taxon>
        <taxon>Intrasporangiaceae</taxon>
        <taxon>Intrasporangium</taxon>
    </lineage>
</organism>
<accession>W9GLC7</accession>
<reference evidence="15" key="1">
    <citation type="submission" date="2013-08" db="EMBL/GenBank/DDBJ databases">
        <title>Intrasporangium oryzae NRRL B-24470.</title>
        <authorList>
            <person name="Liu H."/>
            <person name="Wang G."/>
        </authorList>
    </citation>
    <scope>NUCLEOTIDE SEQUENCE [LARGE SCALE GENOMIC DNA]</scope>
    <source>
        <strain evidence="15">Q5-1</strain>
    </source>
</reference>
<evidence type="ECO:0000313" key="15">
    <source>
        <dbReference type="Proteomes" id="UP000019494"/>
    </source>
</evidence>
<dbReference type="OrthoDB" id="9815856at2"/>
<dbReference type="InterPro" id="IPR000878">
    <property type="entry name" value="4pyrrol_Mease"/>
</dbReference>
<evidence type="ECO:0000259" key="13">
    <source>
        <dbReference type="Pfam" id="PF00590"/>
    </source>
</evidence>
<comment type="catalytic activity">
    <reaction evidence="11">
        <text>precorrin-2 + NAD(+) = sirohydrochlorin + NADH + 2 H(+)</text>
        <dbReference type="Rhea" id="RHEA:15613"/>
        <dbReference type="ChEBI" id="CHEBI:15378"/>
        <dbReference type="ChEBI" id="CHEBI:57540"/>
        <dbReference type="ChEBI" id="CHEBI:57945"/>
        <dbReference type="ChEBI" id="CHEBI:58351"/>
        <dbReference type="ChEBI" id="CHEBI:58827"/>
        <dbReference type="EC" id="1.3.1.76"/>
    </reaction>
</comment>
<dbReference type="GO" id="GO:0051266">
    <property type="term" value="F:sirohydrochlorin ferrochelatase activity"/>
    <property type="evidence" value="ECO:0007669"/>
    <property type="project" value="InterPro"/>
</dbReference>
<evidence type="ECO:0000256" key="10">
    <source>
        <dbReference type="ARBA" id="ARBA00023268"/>
    </source>
</evidence>
<sequence length="416" mass="42902">MTAAPTSSPPGLPLVLDLTDRLVVAVGGGPVAARRVKAFLAEGARVRVVAPYLCEDLRDLVHEGDVAWHVRDYAGPADLAGAWLVHTATGDKQVDAAVAADADSLRIWCVNAGAAATTRASVPARAHVDTPDGTVTVAVHAGGDPGLGRTLRDGVEQALASGALDLRRTRPRTTQAGQARGWVALVGGGPGADGLLTARGHELLRSADVVVVDRLAPRDVVDRLPDSVVVIDVGKTPGHHPIPQERINEILVEQARLGRAVVRLKGGDPYVLGRGGEERLACEAAGVPVEVVPGVTSAVSVPAAAGIPVTHRGLARGFTVVTGHEELASVPAGGDHTLVLLMGVARLHETAALLVRHGRAADTPVAIVERGWTPGQRTTTGTLATIADRAALRGVESPAVIVVGEVVRLSPEWDAA</sequence>
<feature type="domain" description="Tetrapyrrole methylase" evidence="13">
    <location>
        <begin position="183"/>
        <end position="386"/>
    </location>
</feature>
<keyword evidence="3" id="KW-0489">Methyltransferase</keyword>
<dbReference type="InterPro" id="IPR035996">
    <property type="entry name" value="4pyrrol_Methylase_sf"/>
</dbReference>
<dbReference type="InterPro" id="IPR014776">
    <property type="entry name" value="4pyrrole_Mease_sub2"/>
</dbReference>
<dbReference type="NCBIfam" id="TIGR01469">
    <property type="entry name" value="cobA_cysG_Cterm"/>
    <property type="match status" value="1"/>
</dbReference>
<dbReference type="EMBL" id="AWQS01000099">
    <property type="protein sequence ID" value="EWT05618.1"/>
    <property type="molecule type" value="Genomic_DNA"/>
</dbReference>
<keyword evidence="10" id="KW-0511">Multifunctional enzyme</keyword>